<proteinExistence type="predicted"/>
<dbReference type="Gene3D" id="1.50.10.100">
    <property type="entry name" value="Chondroitin AC/alginate lyase"/>
    <property type="match status" value="1"/>
</dbReference>
<dbReference type="SUPFAM" id="SSF49785">
    <property type="entry name" value="Galactose-binding domain-like"/>
    <property type="match status" value="2"/>
</dbReference>
<dbReference type="InterPro" id="IPR008929">
    <property type="entry name" value="Chondroitin_lyas"/>
</dbReference>
<dbReference type="EMBL" id="JAVREL010000007">
    <property type="protein sequence ID" value="MDT0343851.1"/>
    <property type="molecule type" value="Genomic_DNA"/>
</dbReference>
<dbReference type="Gene3D" id="2.60.40.10">
    <property type="entry name" value="Immunoglobulins"/>
    <property type="match status" value="1"/>
</dbReference>
<dbReference type="Pfam" id="PF05345">
    <property type="entry name" value="He_PIG"/>
    <property type="match status" value="1"/>
</dbReference>
<dbReference type="InterPro" id="IPR015919">
    <property type="entry name" value="Cadherin-like_sf"/>
</dbReference>
<gene>
    <name evidence="1" type="ORF">RM590_14685</name>
</gene>
<dbReference type="Gene3D" id="2.60.120.260">
    <property type="entry name" value="Galactose-binding domain-like"/>
    <property type="match status" value="2"/>
</dbReference>
<reference evidence="2" key="1">
    <citation type="submission" date="2023-07" db="EMBL/GenBank/DDBJ databases">
        <title>30 novel species of actinomycetes from the DSMZ collection.</title>
        <authorList>
            <person name="Nouioui I."/>
        </authorList>
    </citation>
    <scope>NUCLEOTIDE SEQUENCE [LARGE SCALE GENOMIC DNA]</scope>
    <source>
        <strain evidence="2">DSM 44938</strain>
    </source>
</reference>
<comment type="caution">
    <text evidence="1">The sequence shown here is derived from an EMBL/GenBank/DDBJ whole genome shotgun (WGS) entry which is preliminary data.</text>
</comment>
<accession>A0ABU2MQE9</accession>
<dbReference type="InterPro" id="IPR013783">
    <property type="entry name" value="Ig-like_fold"/>
</dbReference>
<dbReference type="SUPFAM" id="SSF49313">
    <property type="entry name" value="Cadherin-like"/>
    <property type="match status" value="1"/>
</dbReference>
<protein>
    <submittedName>
        <fullName evidence="1">Ig domain-containing protein</fullName>
    </submittedName>
</protein>
<evidence type="ECO:0000313" key="2">
    <source>
        <dbReference type="Proteomes" id="UP001183246"/>
    </source>
</evidence>
<keyword evidence="2" id="KW-1185">Reference proteome</keyword>
<organism evidence="1 2">
    <name type="scientific">Streptomyces litchfieldiae</name>
    <dbReference type="NCBI Taxonomy" id="3075543"/>
    <lineage>
        <taxon>Bacteria</taxon>
        <taxon>Bacillati</taxon>
        <taxon>Actinomycetota</taxon>
        <taxon>Actinomycetes</taxon>
        <taxon>Kitasatosporales</taxon>
        <taxon>Streptomycetaceae</taxon>
        <taxon>Streptomyces</taxon>
    </lineage>
</organism>
<sequence length="1145" mass="123926">MDQTVAAAGGHGRRFRAFAAVLLLVTGLLVAVARPAPGQDLGTCDVTFQPTVSEQGFAHPGVGLTEPILENARRQIAAGAEPWTSGFEAMKRSAAAGENVRSSNAGSDPTRPASDAFNAGMKGRFVSDGLKAYTQAVMYVLTGKEVHRRNSLDILRIWAQMDPAKYEYHTDSHIYTGVPLFRMVSAAELLRYTSCGEDEAYPWTEADTQALTENLIVPSIETFMSSPDHFMNQHNYPLMGSMAGAIFMDDTALYEEKVEWFTVNSTAKDEGFNGSIARLLRWVDTNDRTGEPIDDPHVQLVEMGRDQAHAGGNLTNFAVLARMLLAQDTWVDPVDGTVSTAEDAVGPYEFLNDRILDAADYFWQFMLGYDTEWTPVGYAISPDGTIRDTYNHISDGYRGRYSTASFWEIYYYYRFTLGRDVEAMAPYFAEAYAQRPGPLYHRGGTVNNSWDGGDGGGDSWLFAPAEAAGEPTPPPLGDNPNIYEVEERYTHLAGDVETGDGYVRMADGSEIAYLSGQANRPRLGFLVRTEGRAVINLRTARHGHSMQREYPMIVPDTGGAWRYVTVDGPMDDILFIETEGATVDLDHININAQAELTGPVFPEDAADRIVGWARADVTVDLAATAAEGTTYAATGLPDGAELDPETGTLTWTPAKAGSWTVTVAADDGTNAAARRLTLVAADGREGALELAEDGYDPKTLYESATEAAYRDADDTAEALRKHGSETEYLAALADLVTAVDGLRLLSPKSDLDGSLDYPGLVASSTTGERVVNMVDGDAQTGTVYPQAVNMSHTFDFGPDFRVSAMKFGFQSNIFADRLANSTVFGSNDGTNWTRLTPGTTAFTQDFNTLDVAEDLQDDRFRYIKVQMLEQQPDVLYGIVRGVFEMTEFHIYGERHESGNLIEATSITSDQAVAGRITMGDTVDVSVTAKEPLDSLTVDVMGQSAAATSDDGVNWNASVALDDVEAGPVTLTVDYTGSDGESGPTFYGTTDGSKLYITDPAHLIEVAGLATVTASDKQWPGNGLGADEVGYLLFDGDPDTYGDLNTGPGAFYTIDFGANAAVRPELVLMLPRASHPQRANGTVVQGSNDGQTWTDLTKPLTGAVANGWSYQTASGEDHYRYLRIHNAANWSGNLSEVELYGDINDA</sequence>
<dbReference type="Proteomes" id="UP001183246">
    <property type="component" value="Unassembled WGS sequence"/>
</dbReference>
<dbReference type="InterPro" id="IPR008979">
    <property type="entry name" value="Galactose-bd-like_sf"/>
</dbReference>
<evidence type="ECO:0000313" key="1">
    <source>
        <dbReference type="EMBL" id="MDT0343851.1"/>
    </source>
</evidence>
<dbReference type="RefSeq" id="WP_311704975.1">
    <property type="nucleotide sequence ID" value="NZ_JAVREL010000007.1"/>
</dbReference>
<name>A0ABU2MQE9_9ACTN</name>
<dbReference type="SUPFAM" id="SSF48230">
    <property type="entry name" value="Chondroitin AC/alginate lyase"/>
    <property type="match status" value="1"/>
</dbReference>